<evidence type="ECO:0000256" key="1">
    <source>
        <dbReference type="ARBA" id="ARBA00004141"/>
    </source>
</evidence>
<feature type="transmembrane region" description="Helical" evidence="5">
    <location>
        <begin position="258"/>
        <end position="275"/>
    </location>
</feature>
<proteinExistence type="predicted"/>
<dbReference type="GO" id="GO:0005886">
    <property type="term" value="C:plasma membrane"/>
    <property type="evidence" value="ECO:0007669"/>
    <property type="project" value="TreeGrafter"/>
</dbReference>
<keyword evidence="4 5" id="KW-0472">Membrane</keyword>
<dbReference type="Pfam" id="PF03595">
    <property type="entry name" value="SLAC1"/>
    <property type="match status" value="1"/>
</dbReference>
<dbReference type="GO" id="GO:0046583">
    <property type="term" value="F:monoatomic cation efflux transmembrane transporter activity"/>
    <property type="evidence" value="ECO:0007669"/>
    <property type="project" value="TreeGrafter"/>
</dbReference>
<feature type="transmembrane region" description="Helical" evidence="5">
    <location>
        <begin position="141"/>
        <end position="162"/>
    </location>
</feature>
<feature type="transmembrane region" description="Helical" evidence="5">
    <location>
        <begin position="168"/>
        <end position="189"/>
    </location>
</feature>
<evidence type="ECO:0000256" key="3">
    <source>
        <dbReference type="ARBA" id="ARBA00022989"/>
    </source>
</evidence>
<feature type="transmembrane region" description="Helical" evidence="5">
    <location>
        <begin position="108"/>
        <end position="129"/>
    </location>
</feature>
<accession>A0A1C3WH95</accession>
<keyword evidence="3 5" id="KW-1133">Transmembrane helix</keyword>
<dbReference type="AlphaFoldDB" id="A0A1C3WH95"/>
<evidence type="ECO:0000256" key="4">
    <source>
        <dbReference type="ARBA" id="ARBA00023136"/>
    </source>
</evidence>
<feature type="transmembrane region" description="Helical" evidence="5">
    <location>
        <begin position="226"/>
        <end position="246"/>
    </location>
</feature>
<dbReference type="InterPro" id="IPR038665">
    <property type="entry name" value="Voltage-dep_anion_channel_sf"/>
</dbReference>
<dbReference type="InterPro" id="IPR052951">
    <property type="entry name" value="Tellurite_res_ion_channel"/>
</dbReference>
<evidence type="ECO:0000256" key="5">
    <source>
        <dbReference type="SAM" id="Phobius"/>
    </source>
</evidence>
<keyword evidence="2 5" id="KW-0812">Transmembrane</keyword>
<sequence>MAASLKLPLVPASFFGMVLGLSGLANAWRVGARIWHLPGLVGEVLTFLALAVWLLLIVLYALKWMVAREEAFKEVAHPVQCCFIGLVGVATMLVAGGLLPYSRIGAETTFLIGAVYTLAFSVWRTGGLWQGGRDIATTTAVLYLPSVAGSFVTAIVGAALGFPQWAQLFFGAGFFAWLAIESALLHRLLTGPALAPPLRPTLGIQLAPPTVGALAYISVTQGAPDMLVHAMVGYGVLQALIMLRLLPWIMKEGFSPAYWAFTFGATALAAAPMRLVERGDVGPVTQLAPILFVAANIVVGLVALATIWLIANRKLVIGWVELADRGAGAVGRG</sequence>
<gene>
    <name evidence="6" type="ORF">GA0061100_11964</name>
</gene>
<reference evidence="7" key="1">
    <citation type="submission" date="2016-08" db="EMBL/GenBank/DDBJ databases">
        <authorList>
            <person name="Varghese N."/>
            <person name="Submissions Spin"/>
        </authorList>
    </citation>
    <scope>NUCLEOTIDE SEQUENCE [LARGE SCALE GENOMIC DNA]</scope>
    <source>
        <strain evidence="7">CCBAU 57015</strain>
    </source>
</reference>
<evidence type="ECO:0000256" key="2">
    <source>
        <dbReference type="ARBA" id="ARBA00022692"/>
    </source>
</evidence>
<dbReference type="RefSeq" id="WP_075856956.1">
    <property type="nucleotide sequence ID" value="NZ_FMAC01000019.1"/>
</dbReference>
<dbReference type="EMBL" id="FMAC01000019">
    <property type="protein sequence ID" value="SCB39432.1"/>
    <property type="molecule type" value="Genomic_DNA"/>
</dbReference>
<dbReference type="Proteomes" id="UP000186228">
    <property type="component" value="Unassembled WGS sequence"/>
</dbReference>
<evidence type="ECO:0000313" key="7">
    <source>
        <dbReference type="Proteomes" id="UP000186228"/>
    </source>
</evidence>
<dbReference type="InterPro" id="IPR039264">
    <property type="entry name" value="TehA"/>
</dbReference>
<organism evidence="6 7">
    <name type="scientific">Rhizobium hainanense</name>
    <dbReference type="NCBI Taxonomy" id="52131"/>
    <lineage>
        <taxon>Bacteria</taxon>
        <taxon>Pseudomonadati</taxon>
        <taxon>Pseudomonadota</taxon>
        <taxon>Alphaproteobacteria</taxon>
        <taxon>Hyphomicrobiales</taxon>
        <taxon>Rhizobiaceae</taxon>
        <taxon>Rhizobium/Agrobacterium group</taxon>
        <taxon>Rhizobium</taxon>
    </lineage>
</organism>
<dbReference type="OrthoDB" id="309023at2"/>
<feature type="transmembrane region" description="Helical" evidence="5">
    <location>
        <begin position="287"/>
        <end position="311"/>
    </location>
</feature>
<name>A0A1C3WH95_9HYPH</name>
<dbReference type="PANTHER" id="PTHR37955">
    <property type="entry name" value="TELLURITE RESISTANCE PROTEIN TEHA"/>
    <property type="match status" value="1"/>
</dbReference>
<dbReference type="CDD" id="cd09324">
    <property type="entry name" value="TDT_TehA"/>
    <property type="match status" value="1"/>
</dbReference>
<dbReference type="PANTHER" id="PTHR37955:SF1">
    <property type="entry name" value="DEP DOMAIN-CONTAINING PROTEIN"/>
    <property type="match status" value="1"/>
</dbReference>
<evidence type="ECO:0000313" key="6">
    <source>
        <dbReference type="EMBL" id="SCB39432.1"/>
    </source>
</evidence>
<dbReference type="InterPro" id="IPR004695">
    <property type="entry name" value="SLAC1/Mae1/Ssu1/TehA"/>
</dbReference>
<feature type="transmembrane region" description="Helical" evidence="5">
    <location>
        <begin position="37"/>
        <end position="62"/>
    </location>
</feature>
<dbReference type="STRING" id="52131.GA0061100_11964"/>
<keyword evidence="7" id="KW-1185">Reference proteome</keyword>
<dbReference type="NCBIfam" id="NF008032">
    <property type="entry name" value="PRK10764.1"/>
    <property type="match status" value="1"/>
</dbReference>
<dbReference type="Gene3D" id="1.50.10.150">
    <property type="entry name" value="Voltage-dependent anion channel"/>
    <property type="match status" value="1"/>
</dbReference>
<feature type="transmembrane region" description="Helical" evidence="5">
    <location>
        <begin position="83"/>
        <end position="102"/>
    </location>
</feature>
<protein>
    <submittedName>
        <fullName evidence="6">Tellurite resistance protein</fullName>
    </submittedName>
</protein>
<comment type="subcellular location">
    <subcellularLocation>
        <location evidence="1">Membrane</location>
        <topology evidence="1">Multi-pass membrane protein</topology>
    </subcellularLocation>
</comment>